<dbReference type="AlphaFoldDB" id="A0AB39LA25"/>
<gene>
    <name evidence="1" type="ORF">AB5L97_08830</name>
</gene>
<dbReference type="KEGG" id="spue:AB5L97_08830"/>
<accession>A0AB39LA25</accession>
<proteinExistence type="predicted"/>
<reference evidence="1" key="1">
    <citation type="submission" date="2024-07" db="EMBL/GenBank/DDBJ databases">
        <authorList>
            <person name="fu j."/>
        </authorList>
    </citation>
    <scope>NUCLEOTIDE SEQUENCE</scope>
    <source>
        <strain evidence="1">P10A9</strain>
    </source>
</reference>
<organism evidence="1">
    <name type="scientific">Sinomonas puerhi</name>
    <dbReference type="NCBI Taxonomy" id="3238584"/>
    <lineage>
        <taxon>Bacteria</taxon>
        <taxon>Bacillati</taxon>
        <taxon>Actinomycetota</taxon>
        <taxon>Actinomycetes</taxon>
        <taxon>Micrococcales</taxon>
        <taxon>Micrococcaceae</taxon>
        <taxon>Sinomonas</taxon>
    </lineage>
</organism>
<dbReference type="RefSeq" id="WP_369047223.1">
    <property type="nucleotide sequence ID" value="NZ_CP163302.1"/>
</dbReference>
<protein>
    <submittedName>
        <fullName evidence="1">Uncharacterized protein</fullName>
    </submittedName>
</protein>
<name>A0AB39LA25_9MICC</name>
<dbReference type="EMBL" id="CP163302">
    <property type="protein sequence ID" value="XDP47064.1"/>
    <property type="molecule type" value="Genomic_DNA"/>
</dbReference>
<sequence length="47" mass="5022">MDFMQWLLTAQIPVGGSKLLLREVVGKDSGLAMALGGMPRHEAVVVV</sequence>
<evidence type="ECO:0000313" key="1">
    <source>
        <dbReference type="EMBL" id="XDP47064.1"/>
    </source>
</evidence>